<evidence type="ECO:0000256" key="1">
    <source>
        <dbReference type="ARBA" id="ARBA00010641"/>
    </source>
</evidence>
<keyword evidence="3" id="KW-0731">Sigma factor</keyword>
<dbReference type="GO" id="GO:0003677">
    <property type="term" value="F:DNA binding"/>
    <property type="evidence" value="ECO:0007669"/>
    <property type="project" value="InterPro"/>
</dbReference>
<comment type="caution">
    <text evidence="8">The sequence shown here is derived from an EMBL/GenBank/DDBJ whole genome shotgun (WGS) entry which is preliminary data.</text>
</comment>
<dbReference type="Pfam" id="PF08281">
    <property type="entry name" value="Sigma70_r4_2"/>
    <property type="match status" value="1"/>
</dbReference>
<reference evidence="8" key="1">
    <citation type="journal article" date="2014" name="Int. J. Syst. Evol. Microbiol.">
        <title>Complete genome sequence of Corynebacterium casei LMG S-19264T (=DSM 44701T), isolated from a smear-ripened cheese.</title>
        <authorList>
            <consortium name="US DOE Joint Genome Institute (JGI-PGF)"/>
            <person name="Walter F."/>
            <person name="Albersmeier A."/>
            <person name="Kalinowski J."/>
            <person name="Ruckert C."/>
        </authorList>
    </citation>
    <scope>NUCLEOTIDE SEQUENCE</scope>
    <source>
        <strain evidence="8">CGMCC 4.7403</strain>
    </source>
</reference>
<dbReference type="PANTHER" id="PTHR43133">
    <property type="entry name" value="RNA POLYMERASE ECF-TYPE SIGMA FACTO"/>
    <property type="match status" value="1"/>
</dbReference>
<organism evidence="8 9">
    <name type="scientific">Streptomyces capitiformicae</name>
    <dbReference type="NCBI Taxonomy" id="2014920"/>
    <lineage>
        <taxon>Bacteria</taxon>
        <taxon>Bacillati</taxon>
        <taxon>Actinomycetota</taxon>
        <taxon>Actinomycetes</taxon>
        <taxon>Kitasatosporales</taxon>
        <taxon>Streptomycetaceae</taxon>
        <taxon>Streptomyces</taxon>
    </lineage>
</organism>
<dbReference type="NCBIfam" id="TIGR02952">
    <property type="entry name" value="Sig70_famx2"/>
    <property type="match status" value="1"/>
</dbReference>
<gene>
    <name evidence="8" type="ORF">GCM10017771_35170</name>
</gene>
<dbReference type="InterPro" id="IPR039425">
    <property type="entry name" value="RNA_pol_sigma-70-like"/>
</dbReference>
<dbReference type="Proteomes" id="UP000603227">
    <property type="component" value="Unassembled WGS sequence"/>
</dbReference>
<evidence type="ECO:0000259" key="7">
    <source>
        <dbReference type="Pfam" id="PF08281"/>
    </source>
</evidence>
<dbReference type="EMBL" id="BNAT01000010">
    <property type="protein sequence ID" value="GHH88698.1"/>
    <property type="molecule type" value="Genomic_DNA"/>
</dbReference>
<dbReference type="CDD" id="cd06171">
    <property type="entry name" value="Sigma70_r4"/>
    <property type="match status" value="1"/>
</dbReference>
<dbReference type="Gene3D" id="1.10.10.10">
    <property type="entry name" value="Winged helix-like DNA-binding domain superfamily/Winged helix DNA-binding domain"/>
    <property type="match status" value="1"/>
</dbReference>
<evidence type="ECO:0000256" key="4">
    <source>
        <dbReference type="ARBA" id="ARBA00023163"/>
    </source>
</evidence>
<keyword evidence="4" id="KW-0804">Transcription</keyword>
<feature type="domain" description="RNA polymerase sigma factor 70 region 4 type 2" evidence="7">
    <location>
        <begin position="216"/>
        <end position="267"/>
    </location>
</feature>
<dbReference type="SUPFAM" id="SSF88659">
    <property type="entry name" value="Sigma3 and sigma4 domains of RNA polymerase sigma factors"/>
    <property type="match status" value="1"/>
</dbReference>
<protein>
    <recommendedName>
        <fullName evidence="10">RNA polymerase subunit sigma-24</fullName>
    </recommendedName>
</protein>
<dbReference type="SUPFAM" id="SSF88946">
    <property type="entry name" value="Sigma2 domain of RNA polymerase sigma factors"/>
    <property type="match status" value="1"/>
</dbReference>
<dbReference type="NCBIfam" id="TIGR02937">
    <property type="entry name" value="sigma70-ECF"/>
    <property type="match status" value="1"/>
</dbReference>
<keyword evidence="2" id="KW-0805">Transcription regulation</keyword>
<dbReference type="InterPro" id="IPR014298">
    <property type="entry name" value="BldN-like"/>
</dbReference>
<name>A0A919GR39_9ACTN</name>
<dbReference type="Gene3D" id="1.10.1740.10">
    <property type="match status" value="1"/>
</dbReference>
<dbReference type="GO" id="GO:0006352">
    <property type="term" value="P:DNA-templated transcription initiation"/>
    <property type="evidence" value="ECO:0007669"/>
    <property type="project" value="InterPro"/>
</dbReference>
<dbReference type="InterPro" id="IPR014284">
    <property type="entry name" value="RNA_pol_sigma-70_dom"/>
</dbReference>
<evidence type="ECO:0000256" key="5">
    <source>
        <dbReference type="SAM" id="MobiDB-lite"/>
    </source>
</evidence>
<dbReference type="InterPro" id="IPR013324">
    <property type="entry name" value="RNA_pol_sigma_r3/r4-like"/>
</dbReference>
<dbReference type="InterPro" id="IPR013249">
    <property type="entry name" value="RNA_pol_sigma70_r4_t2"/>
</dbReference>
<proteinExistence type="inferred from homology"/>
<sequence>MYPHVGVDASGLATLRAAVNELLCGFVPTAYAVPALASATAPAGPCYALADGIEQGSARSAVVGGRRSGDGREVGRRGRSGSTATTTRRPAADSDSARMMDLVERAQSGEAEAFGRLYDQYSDTVYRYIYYRVGGKATAEDLTSETFLRALRRIGTFTWQGRDFGAWLVTIARNLVADHFKSSRFRLEVTTGEMLDANEVERSPEDSVLESLSNAALLEAVRRLNPQQQECVTLRFLQGLSVAETARVMGKNEGAIKTLQYRAVRTLARLLPDDAR</sequence>
<keyword evidence="9" id="KW-1185">Reference proteome</keyword>
<evidence type="ECO:0000313" key="9">
    <source>
        <dbReference type="Proteomes" id="UP000603227"/>
    </source>
</evidence>
<comment type="similarity">
    <text evidence="1">Belongs to the sigma-70 factor family. ECF subfamily.</text>
</comment>
<evidence type="ECO:0000256" key="2">
    <source>
        <dbReference type="ARBA" id="ARBA00023015"/>
    </source>
</evidence>
<evidence type="ECO:0000256" key="3">
    <source>
        <dbReference type="ARBA" id="ARBA00023082"/>
    </source>
</evidence>
<dbReference type="InterPro" id="IPR007627">
    <property type="entry name" value="RNA_pol_sigma70_r2"/>
</dbReference>
<accession>A0A919GR39</accession>
<feature type="domain" description="RNA polymerase sigma-70 region 2" evidence="6">
    <location>
        <begin position="117"/>
        <end position="184"/>
    </location>
</feature>
<feature type="compositionally biased region" description="Basic and acidic residues" evidence="5">
    <location>
        <begin position="67"/>
        <end position="76"/>
    </location>
</feature>
<evidence type="ECO:0008006" key="10">
    <source>
        <dbReference type="Google" id="ProtNLM"/>
    </source>
</evidence>
<dbReference type="GO" id="GO:0016987">
    <property type="term" value="F:sigma factor activity"/>
    <property type="evidence" value="ECO:0007669"/>
    <property type="project" value="UniProtKB-KW"/>
</dbReference>
<dbReference type="AlphaFoldDB" id="A0A919GR39"/>
<dbReference type="InterPro" id="IPR036388">
    <property type="entry name" value="WH-like_DNA-bd_sf"/>
</dbReference>
<evidence type="ECO:0000259" key="6">
    <source>
        <dbReference type="Pfam" id="PF04542"/>
    </source>
</evidence>
<dbReference type="RefSeq" id="WP_189783392.1">
    <property type="nucleotide sequence ID" value="NZ_BNAT01000010.1"/>
</dbReference>
<dbReference type="InterPro" id="IPR013325">
    <property type="entry name" value="RNA_pol_sigma_r2"/>
</dbReference>
<feature type="region of interest" description="Disordered" evidence="5">
    <location>
        <begin position="60"/>
        <end position="95"/>
    </location>
</feature>
<evidence type="ECO:0000313" key="8">
    <source>
        <dbReference type="EMBL" id="GHH88698.1"/>
    </source>
</evidence>
<feature type="compositionally biased region" description="Low complexity" evidence="5">
    <location>
        <begin position="80"/>
        <end position="89"/>
    </location>
</feature>
<dbReference type="PANTHER" id="PTHR43133:SF57">
    <property type="entry name" value="RNA POLYMERASE SIGMA-70 FACTOR"/>
    <property type="match status" value="1"/>
</dbReference>
<dbReference type="Pfam" id="PF04542">
    <property type="entry name" value="Sigma70_r2"/>
    <property type="match status" value="1"/>
</dbReference>
<reference evidence="8" key="2">
    <citation type="submission" date="2020-09" db="EMBL/GenBank/DDBJ databases">
        <authorList>
            <person name="Sun Q."/>
            <person name="Zhou Y."/>
        </authorList>
    </citation>
    <scope>NUCLEOTIDE SEQUENCE</scope>
    <source>
        <strain evidence="8">CGMCC 4.7403</strain>
    </source>
</reference>